<comment type="caution">
    <text evidence="2">The sequence shown here is derived from an EMBL/GenBank/DDBJ whole genome shotgun (WGS) entry which is preliminary data.</text>
</comment>
<evidence type="ECO:0000313" key="3">
    <source>
        <dbReference type="Proteomes" id="UP001303046"/>
    </source>
</evidence>
<dbReference type="EMBL" id="JAVFWL010000001">
    <property type="protein sequence ID" value="KAK6731307.1"/>
    <property type="molecule type" value="Genomic_DNA"/>
</dbReference>
<sequence length="458" mass="51353">MISTSVNPILYCYLQSKLISHQVVWHFWFFGPLVTSGAGLQIRLIESSHYATPIQSVSRQPGLVQAALATPVTLHKNRARSKRSEVAMVAGKRGRPRKIVVAEGDPAKEPQPAIIVKTEPRDGLGPSSSQAQPATYVPAPGEIVSGYDEEPEEEDGSSEIIVDVVDEGTTVYQTAREIFEPSPIERRLRENRIFNEGDWSSAELKSLYDGITTYGTTEEALEVIQENFCPTRNLDQVMAKVEEIRALNAEHKEDRLAMQVEQWVNTGYRDVTAVPQYVILPEVSNWEAAIQRVNRQIRSHSDYPVRAAIEAALETQPKDAESPTLYKVTDYRTGRGYGKEQPVSWQRLGTFFAAVVRHARPLPPLNPLECAIALKVVDDVEEEVVRTLTDEHKAVIRGWLANIQMRHLRDFAPDTPYSTTNAVAVLLDPLRTRLWNIPRDASALPEVIDEEQLSQETN</sequence>
<evidence type="ECO:0000256" key="1">
    <source>
        <dbReference type="SAM" id="MobiDB-lite"/>
    </source>
</evidence>
<dbReference type="Proteomes" id="UP001303046">
    <property type="component" value="Unassembled WGS sequence"/>
</dbReference>
<protein>
    <recommendedName>
        <fullName evidence="4">G-protein coupled receptors family 1 profile domain-containing protein</fullName>
    </recommendedName>
</protein>
<name>A0ABR1C0X7_NECAM</name>
<evidence type="ECO:0008006" key="4">
    <source>
        <dbReference type="Google" id="ProtNLM"/>
    </source>
</evidence>
<reference evidence="2 3" key="1">
    <citation type="submission" date="2023-08" db="EMBL/GenBank/DDBJ databases">
        <title>A Necator americanus chromosomal reference genome.</title>
        <authorList>
            <person name="Ilik V."/>
            <person name="Petrzelkova K.J."/>
            <person name="Pardy F."/>
            <person name="Fuh T."/>
            <person name="Niatou-Singa F.S."/>
            <person name="Gouil Q."/>
            <person name="Baker L."/>
            <person name="Ritchie M.E."/>
            <person name="Jex A.R."/>
            <person name="Gazzola D."/>
            <person name="Li H."/>
            <person name="Toshio Fujiwara R."/>
            <person name="Zhan B."/>
            <person name="Aroian R.V."/>
            <person name="Pafco B."/>
            <person name="Schwarz E.M."/>
        </authorList>
    </citation>
    <scope>NUCLEOTIDE SEQUENCE [LARGE SCALE GENOMIC DNA]</scope>
    <source>
        <strain evidence="2 3">Aroian</strain>
        <tissue evidence="2">Whole animal</tissue>
    </source>
</reference>
<gene>
    <name evidence="2" type="primary">Necator_chrI.g3780</name>
    <name evidence="2" type="ORF">RB195_007651</name>
</gene>
<organism evidence="2 3">
    <name type="scientific">Necator americanus</name>
    <name type="common">Human hookworm</name>
    <dbReference type="NCBI Taxonomy" id="51031"/>
    <lineage>
        <taxon>Eukaryota</taxon>
        <taxon>Metazoa</taxon>
        <taxon>Ecdysozoa</taxon>
        <taxon>Nematoda</taxon>
        <taxon>Chromadorea</taxon>
        <taxon>Rhabditida</taxon>
        <taxon>Rhabditina</taxon>
        <taxon>Rhabditomorpha</taxon>
        <taxon>Strongyloidea</taxon>
        <taxon>Ancylostomatidae</taxon>
        <taxon>Bunostominae</taxon>
        <taxon>Necator</taxon>
    </lineage>
</organism>
<accession>A0ABR1C0X7</accession>
<feature type="region of interest" description="Disordered" evidence="1">
    <location>
        <begin position="119"/>
        <end position="138"/>
    </location>
</feature>
<keyword evidence="3" id="KW-1185">Reference proteome</keyword>
<evidence type="ECO:0000313" key="2">
    <source>
        <dbReference type="EMBL" id="KAK6731307.1"/>
    </source>
</evidence>
<proteinExistence type="predicted"/>